<dbReference type="InterPro" id="IPR037185">
    <property type="entry name" value="EmrE-like"/>
</dbReference>
<feature type="transmembrane region" description="Helical" evidence="5">
    <location>
        <begin position="215"/>
        <end position="234"/>
    </location>
</feature>
<keyword evidence="8" id="KW-1185">Reference proteome</keyword>
<evidence type="ECO:0000313" key="8">
    <source>
        <dbReference type="Proteomes" id="UP001165653"/>
    </source>
</evidence>
<dbReference type="SUPFAM" id="SSF103481">
    <property type="entry name" value="Multidrug resistance efflux transporter EmrE"/>
    <property type="match status" value="2"/>
</dbReference>
<sequence>MKPTESPDPRGLLMMLLSVILFAANTLLLRALSLHLPAADGWMAALYRGSFGMLMVAALYGFGRGLSMKALIGSRLVALRGIIGALSIAAFYLTIATLGASRAVVLNLTYPIFATLIAAWWLKEKVSRQALLWMFAGFAGLAIFVGGDASRGFSGWDLVALAGAVGAGIVVVLIRKLRATEHAGTIYASQCFYSILLALPLRANHVGELPPLGHGALIAAAIIVGVSQLVMTNAYRTMPVSQGSSIQMLLPLVTAAGAFLIFGERFTLIELAGAALTLLATWRVAAGKTKPAAAPATPSLTPVSEP</sequence>
<dbReference type="PANTHER" id="PTHR22911:SF6">
    <property type="entry name" value="SOLUTE CARRIER FAMILY 35 MEMBER G1"/>
    <property type="match status" value="1"/>
</dbReference>
<proteinExistence type="predicted"/>
<evidence type="ECO:0000256" key="5">
    <source>
        <dbReference type="SAM" id="Phobius"/>
    </source>
</evidence>
<feature type="domain" description="EamA" evidence="6">
    <location>
        <begin position="156"/>
        <end position="282"/>
    </location>
</feature>
<gene>
    <name evidence="7" type="ORF">OJ996_24725</name>
</gene>
<name>A0ABT3GBE2_9BACT</name>
<feature type="transmembrane region" description="Helical" evidence="5">
    <location>
        <begin position="246"/>
        <end position="262"/>
    </location>
</feature>
<feature type="transmembrane region" description="Helical" evidence="5">
    <location>
        <begin position="12"/>
        <end position="33"/>
    </location>
</feature>
<dbReference type="RefSeq" id="WP_264516423.1">
    <property type="nucleotide sequence ID" value="NZ_JAPDDR010000019.1"/>
</dbReference>
<keyword evidence="4 5" id="KW-0472">Membrane</keyword>
<evidence type="ECO:0000313" key="7">
    <source>
        <dbReference type="EMBL" id="MCW1916816.1"/>
    </source>
</evidence>
<evidence type="ECO:0000256" key="4">
    <source>
        <dbReference type="ARBA" id="ARBA00023136"/>
    </source>
</evidence>
<dbReference type="InterPro" id="IPR000620">
    <property type="entry name" value="EamA_dom"/>
</dbReference>
<feature type="transmembrane region" description="Helical" evidence="5">
    <location>
        <begin position="130"/>
        <end position="147"/>
    </location>
</feature>
<dbReference type="Proteomes" id="UP001165653">
    <property type="component" value="Unassembled WGS sequence"/>
</dbReference>
<feature type="transmembrane region" description="Helical" evidence="5">
    <location>
        <begin position="45"/>
        <end position="65"/>
    </location>
</feature>
<reference evidence="7" key="1">
    <citation type="submission" date="2022-10" db="EMBL/GenBank/DDBJ databases">
        <title>Luteolibacter sp. GHJ8, whole genome shotgun sequencing project.</title>
        <authorList>
            <person name="Zhao G."/>
            <person name="Shen L."/>
        </authorList>
    </citation>
    <scope>NUCLEOTIDE SEQUENCE</scope>
    <source>
        <strain evidence="7">GHJ8</strain>
    </source>
</reference>
<feature type="domain" description="EamA" evidence="6">
    <location>
        <begin position="10"/>
        <end position="145"/>
    </location>
</feature>
<feature type="transmembrane region" description="Helical" evidence="5">
    <location>
        <begin position="104"/>
        <end position="123"/>
    </location>
</feature>
<comment type="caution">
    <text evidence="7">The sequence shown here is derived from an EMBL/GenBank/DDBJ whole genome shotgun (WGS) entry which is preliminary data.</text>
</comment>
<keyword evidence="2 5" id="KW-0812">Transmembrane</keyword>
<organism evidence="7 8">
    <name type="scientific">Luteolibacter rhizosphaerae</name>
    <dbReference type="NCBI Taxonomy" id="2989719"/>
    <lineage>
        <taxon>Bacteria</taxon>
        <taxon>Pseudomonadati</taxon>
        <taxon>Verrucomicrobiota</taxon>
        <taxon>Verrucomicrobiia</taxon>
        <taxon>Verrucomicrobiales</taxon>
        <taxon>Verrucomicrobiaceae</taxon>
        <taxon>Luteolibacter</taxon>
    </lineage>
</organism>
<protein>
    <submittedName>
        <fullName evidence="7">DMT family transporter</fullName>
    </submittedName>
</protein>
<feature type="transmembrane region" description="Helical" evidence="5">
    <location>
        <begin position="77"/>
        <end position="98"/>
    </location>
</feature>
<feature type="transmembrane region" description="Helical" evidence="5">
    <location>
        <begin position="153"/>
        <end position="174"/>
    </location>
</feature>
<evidence type="ECO:0000256" key="2">
    <source>
        <dbReference type="ARBA" id="ARBA00022692"/>
    </source>
</evidence>
<comment type="subcellular location">
    <subcellularLocation>
        <location evidence="1">Membrane</location>
        <topology evidence="1">Multi-pass membrane protein</topology>
    </subcellularLocation>
</comment>
<dbReference type="EMBL" id="JAPDDR010000019">
    <property type="protein sequence ID" value="MCW1916816.1"/>
    <property type="molecule type" value="Genomic_DNA"/>
</dbReference>
<evidence type="ECO:0000256" key="3">
    <source>
        <dbReference type="ARBA" id="ARBA00022989"/>
    </source>
</evidence>
<evidence type="ECO:0000256" key="1">
    <source>
        <dbReference type="ARBA" id="ARBA00004141"/>
    </source>
</evidence>
<dbReference type="PANTHER" id="PTHR22911">
    <property type="entry name" value="ACYL-MALONYL CONDENSING ENZYME-RELATED"/>
    <property type="match status" value="1"/>
</dbReference>
<accession>A0ABT3GBE2</accession>
<evidence type="ECO:0000259" key="6">
    <source>
        <dbReference type="Pfam" id="PF00892"/>
    </source>
</evidence>
<keyword evidence="3 5" id="KW-1133">Transmembrane helix</keyword>
<dbReference type="Pfam" id="PF00892">
    <property type="entry name" value="EamA"/>
    <property type="match status" value="2"/>
</dbReference>